<name>C5F0T9_9HELI</name>
<accession>C5F0T9</accession>
<proteinExistence type="predicted"/>
<evidence type="ECO:0000313" key="2">
    <source>
        <dbReference type="Proteomes" id="UP000003953"/>
    </source>
</evidence>
<protein>
    <submittedName>
        <fullName evidence="1">Uncharacterized protein</fullName>
    </submittedName>
</protein>
<organism evidence="1 2">
    <name type="scientific">Helicobacter pullorum MIT 98-5489</name>
    <dbReference type="NCBI Taxonomy" id="537972"/>
    <lineage>
        <taxon>Bacteria</taxon>
        <taxon>Pseudomonadati</taxon>
        <taxon>Campylobacterota</taxon>
        <taxon>Epsilonproteobacteria</taxon>
        <taxon>Campylobacterales</taxon>
        <taxon>Helicobacteraceae</taxon>
        <taxon>Helicobacter</taxon>
    </lineage>
</organism>
<gene>
    <name evidence="1" type="ORF">HPMG_01300</name>
</gene>
<keyword evidence="2" id="KW-1185">Reference proteome</keyword>
<dbReference type="AlphaFoldDB" id="C5F0T9"/>
<dbReference type="EMBL" id="DS990444">
    <property type="protein sequence ID" value="EEQ63843.1"/>
    <property type="molecule type" value="Genomic_DNA"/>
</dbReference>
<dbReference type="HOGENOM" id="CLU_2898021_0_0_7"/>
<evidence type="ECO:0000313" key="1">
    <source>
        <dbReference type="EMBL" id="EEQ63843.1"/>
    </source>
</evidence>
<sequence length="62" mass="7430">MYMLLQNYQHNYLDSKPNNRLKIKISFLFETSKFIIKSIKSSEMRQIIGFNSYVINVLLRAK</sequence>
<reference evidence="2" key="1">
    <citation type="journal article" date="2014" name="Genome Announc.">
        <title>Draft genome sequences of six enterohepatic helicobacter species isolated from humans and one from rhesus macaques.</title>
        <authorList>
            <person name="Shen Z."/>
            <person name="Sheh A."/>
            <person name="Young S.K."/>
            <person name="Abouelliel A."/>
            <person name="Ward D.V."/>
            <person name="Earl A.M."/>
            <person name="Fox J.G."/>
        </authorList>
    </citation>
    <scope>NUCLEOTIDE SEQUENCE [LARGE SCALE GENOMIC DNA]</scope>
    <source>
        <strain evidence="2">MIT 98-5489</strain>
    </source>
</reference>
<dbReference type="Proteomes" id="UP000003953">
    <property type="component" value="Unassembled WGS sequence"/>
</dbReference>